<organism evidence="1 2">
    <name type="scientific">Bacteroides intestinalis</name>
    <dbReference type="NCBI Taxonomy" id="329854"/>
    <lineage>
        <taxon>Bacteria</taxon>
        <taxon>Pseudomonadati</taxon>
        <taxon>Bacteroidota</taxon>
        <taxon>Bacteroidia</taxon>
        <taxon>Bacteroidales</taxon>
        <taxon>Bacteroidaceae</taxon>
        <taxon>Bacteroides</taxon>
    </lineage>
</organism>
<accession>A0A412XYK0</accession>
<gene>
    <name evidence="1" type="ORF">DWW10_18165</name>
</gene>
<dbReference type="EMBL" id="QRZF01000015">
    <property type="protein sequence ID" value="RGV50344.1"/>
    <property type="molecule type" value="Genomic_DNA"/>
</dbReference>
<dbReference type="RefSeq" id="WP_118422048.1">
    <property type="nucleotide sequence ID" value="NZ_BAABZC010000001.1"/>
</dbReference>
<evidence type="ECO:0000313" key="1">
    <source>
        <dbReference type="EMBL" id="RGV50344.1"/>
    </source>
</evidence>
<evidence type="ECO:0000313" key="2">
    <source>
        <dbReference type="Proteomes" id="UP000283850"/>
    </source>
</evidence>
<reference evidence="1 2" key="1">
    <citation type="submission" date="2018-08" db="EMBL/GenBank/DDBJ databases">
        <title>A genome reference for cultivated species of the human gut microbiota.</title>
        <authorList>
            <person name="Zou Y."/>
            <person name="Xue W."/>
            <person name="Luo G."/>
        </authorList>
    </citation>
    <scope>NUCLEOTIDE SEQUENCE [LARGE SCALE GENOMIC DNA]</scope>
    <source>
        <strain evidence="1 2">AF14-32</strain>
    </source>
</reference>
<sequence>MVLLLILELFLLMKKKR</sequence>
<comment type="caution">
    <text evidence="1">The sequence shown here is derived from an EMBL/GenBank/DDBJ whole genome shotgun (WGS) entry which is preliminary data.</text>
</comment>
<proteinExistence type="predicted"/>
<dbReference type="Proteomes" id="UP000283850">
    <property type="component" value="Unassembled WGS sequence"/>
</dbReference>
<dbReference type="AlphaFoldDB" id="A0A412XYK0"/>
<name>A0A412XYK0_9BACE</name>
<protein>
    <submittedName>
        <fullName evidence="1">Uncharacterized protein</fullName>
    </submittedName>
</protein>